<dbReference type="CDD" id="cd14066">
    <property type="entry name" value="STKc_IRAK"/>
    <property type="match status" value="1"/>
</dbReference>
<keyword evidence="6 13" id="KW-0418">Kinase</keyword>
<dbReference type="SMART" id="SM00473">
    <property type="entry name" value="PAN_AP"/>
    <property type="match status" value="1"/>
</dbReference>
<dbReference type="InterPro" id="IPR001245">
    <property type="entry name" value="Ser-Thr/Tyr_kinase_cat_dom"/>
</dbReference>
<dbReference type="PROSITE" id="PS50011">
    <property type="entry name" value="PROTEIN_KINASE_DOM"/>
    <property type="match status" value="1"/>
</dbReference>
<dbReference type="InterPro" id="IPR003609">
    <property type="entry name" value="Pan_app"/>
</dbReference>
<dbReference type="FunFam" id="3.30.200.20:FF:000195">
    <property type="entry name" value="G-type lectin S-receptor-like serine/threonine-protein kinase"/>
    <property type="match status" value="1"/>
</dbReference>
<dbReference type="PIRSF" id="PIRSF000641">
    <property type="entry name" value="SRK"/>
    <property type="match status" value="1"/>
</dbReference>
<dbReference type="InterPro" id="IPR000858">
    <property type="entry name" value="S_locus_glycoprot_dom"/>
</dbReference>
<dbReference type="GO" id="GO:0005524">
    <property type="term" value="F:ATP binding"/>
    <property type="evidence" value="ECO:0007669"/>
    <property type="project" value="UniProtKB-KW"/>
</dbReference>
<evidence type="ECO:0000256" key="3">
    <source>
        <dbReference type="ARBA" id="ARBA00022679"/>
    </source>
</evidence>
<evidence type="ECO:0000259" key="19">
    <source>
        <dbReference type="PROSITE" id="PS50927"/>
    </source>
</evidence>
<feature type="transmembrane region" description="Helical" evidence="15">
    <location>
        <begin position="482"/>
        <end position="504"/>
    </location>
</feature>
<dbReference type="InterPro" id="IPR024171">
    <property type="entry name" value="SRK-like_kinase"/>
</dbReference>
<dbReference type="Gene3D" id="2.90.10.10">
    <property type="entry name" value="Bulb-type lectin domain"/>
    <property type="match status" value="1"/>
</dbReference>
<evidence type="ECO:0000256" key="14">
    <source>
        <dbReference type="PROSITE-ProRule" id="PRU00076"/>
    </source>
</evidence>
<dbReference type="InterPro" id="IPR000742">
    <property type="entry name" value="EGF"/>
</dbReference>
<keyword evidence="2" id="KW-0597">Phosphoprotein</keyword>
<evidence type="ECO:0000256" key="12">
    <source>
        <dbReference type="ARBA" id="ARBA00048679"/>
    </source>
</evidence>
<dbReference type="PROSITE" id="PS50927">
    <property type="entry name" value="BULB_LECTIN"/>
    <property type="match status" value="1"/>
</dbReference>
<dbReference type="InterPro" id="IPR000719">
    <property type="entry name" value="Prot_kinase_dom"/>
</dbReference>
<protein>
    <recommendedName>
        <fullName evidence="13">Receptor-like serine/threonine-protein kinase</fullName>
        <ecNumber evidence="13">2.7.11.1</ecNumber>
    </recommendedName>
</protein>
<dbReference type="Gene3D" id="3.30.200.20">
    <property type="entry name" value="Phosphorylase Kinase, domain 1"/>
    <property type="match status" value="1"/>
</dbReference>
<accession>A0A059BVD2</accession>
<dbReference type="InterPro" id="IPR036426">
    <property type="entry name" value="Bulb-type_lectin_dom_sf"/>
</dbReference>
<keyword evidence="15" id="KW-1133">Transmembrane helix</keyword>
<dbReference type="Gene3D" id="3.50.4.10">
    <property type="entry name" value="Hepatocyte Growth Factor"/>
    <property type="match status" value="1"/>
</dbReference>
<dbReference type="Gramene" id="KCW70067">
    <property type="protein sequence ID" value="KCW70067"/>
    <property type="gene ID" value="EUGRSUZ_F03370"/>
</dbReference>
<feature type="domain" description="Bulb-type lectin" evidence="19">
    <location>
        <begin position="27"/>
        <end position="148"/>
    </location>
</feature>
<dbReference type="GO" id="GO:0004674">
    <property type="term" value="F:protein serine/threonine kinase activity"/>
    <property type="evidence" value="ECO:0007669"/>
    <property type="project" value="UniProtKB-KW"/>
</dbReference>
<dbReference type="OMA" id="KYSQYNT"/>
<evidence type="ECO:0000256" key="4">
    <source>
        <dbReference type="ARBA" id="ARBA00022729"/>
    </source>
</evidence>
<feature type="transmembrane region" description="Helical" evidence="15">
    <location>
        <begin position="451"/>
        <end position="470"/>
    </location>
</feature>
<dbReference type="Pfam" id="PF01453">
    <property type="entry name" value="B_lectin"/>
    <property type="match status" value="1"/>
</dbReference>
<dbReference type="EMBL" id="KK198758">
    <property type="protein sequence ID" value="KCW70067.1"/>
    <property type="molecule type" value="Genomic_DNA"/>
</dbReference>
<evidence type="ECO:0000259" key="20">
    <source>
        <dbReference type="PROSITE" id="PS50948"/>
    </source>
</evidence>
<dbReference type="SMART" id="SM00220">
    <property type="entry name" value="S_TKc"/>
    <property type="match status" value="1"/>
</dbReference>
<evidence type="ECO:0000256" key="10">
    <source>
        <dbReference type="ARBA" id="ARBA00023180"/>
    </source>
</evidence>
<dbReference type="Pfam" id="PF08276">
    <property type="entry name" value="PAN_2"/>
    <property type="match status" value="1"/>
</dbReference>
<evidence type="ECO:0000256" key="13">
    <source>
        <dbReference type="PIRNR" id="PIRNR000641"/>
    </source>
</evidence>
<keyword evidence="14" id="KW-0245">EGF-like domain</keyword>
<dbReference type="FunFam" id="2.90.10.10:FF:000004">
    <property type="entry name" value="G-type lectin S-receptor-like serine/threonine-protein kinase"/>
    <property type="match status" value="1"/>
</dbReference>
<dbReference type="Pfam" id="PF07714">
    <property type="entry name" value="PK_Tyr_Ser-Thr"/>
    <property type="match status" value="1"/>
</dbReference>
<dbReference type="FunFam" id="2.90.10.30:FF:000003">
    <property type="entry name" value="Os04g0303100 protein"/>
    <property type="match status" value="1"/>
</dbReference>
<organism evidence="21">
    <name type="scientific">Eucalyptus grandis</name>
    <name type="common">Flooded gum</name>
    <dbReference type="NCBI Taxonomy" id="71139"/>
    <lineage>
        <taxon>Eukaryota</taxon>
        <taxon>Viridiplantae</taxon>
        <taxon>Streptophyta</taxon>
        <taxon>Embryophyta</taxon>
        <taxon>Tracheophyta</taxon>
        <taxon>Spermatophyta</taxon>
        <taxon>Magnoliopsida</taxon>
        <taxon>eudicotyledons</taxon>
        <taxon>Gunneridae</taxon>
        <taxon>Pentapetalae</taxon>
        <taxon>rosids</taxon>
        <taxon>malvids</taxon>
        <taxon>Myrtales</taxon>
        <taxon>Myrtaceae</taxon>
        <taxon>Myrtoideae</taxon>
        <taxon>Eucalypteae</taxon>
        <taxon>Eucalyptus</taxon>
    </lineage>
</organism>
<keyword evidence="9" id="KW-0675">Receptor</keyword>
<dbReference type="Gene3D" id="1.10.510.10">
    <property type="entry name" value="Transferase(Phosphotransferase) domain 1"/>
    <property type="match status" value="1"/>
</dbReference>
<dbReference type="FunFam" id="1.10.510.10:FF:000060">
    <property type="entry name" value="G-type lectin S-receptor-like serine/threonine-protein kinase"/>
    <property type="match status" value="1"/>
</dbReference>
<name>A0A059BVD2_EUCGR</name>
<proteinExistence type="inferred from homology"/>
<evidence type="ECO:0000313" key="21">
    <source>
        <dbReference type="EMBL" id="KCW70067.1"/>
    </source>
</evidence>
<evidence type="ECO:0000256" key="8">
    <source>
        <dbReference type="ARBA" id="ARBA00023157"/>
    </source>
</evidence>
<dbReference type="InterPro" id="IPR001480">
    <property type="entry name" value="Bulb-type_lectin_dom"/>
</dbReference>
<comment type="caution">
    <text evidence="14">Lacks conserved residue(s) required for the propagation of feature annotation.</text>
</comment>
<feature type="domain" description="EGF-like" evidence="18">
    <location>
        <begin position="287"/>
        <end position="323"/>
    </location>
</feature>
<evidence type="ECO:0000256" key="5">
    <source>
        <dbReference type="ARBA" id="ARBA00022741"/>
    </source>
</evidence>
<dbReference type="InterPro" id="IPR008271">
    <property type="entry name" value="Ser/Thr_kinase_AS"/>
</dbReference>
<dbReference type="InterPro" id="IPR011009">
    <property type="entry name" value="Kinase-like_dom_sf"/>
</dbReference>
<keyword evidence="4 16" id="KW-0732">Signal</keyword>
<feature type="chain" id="PRO_5001568669" description="Receptor-like serine/threonine-protein kinase" evidence="16">
    <location>
        <begin position="22"/>
        <end position="864"/>
    </location>
</feature>
<reference evidence="21" key="1">
    <citation type="submission" date="2013-07" db="EMBL/GenBank/DDBJ databases">
        <title>The genome of Eucalyptus grandis.</title>
        <authorList>
            <person name="Schmutz J."/>
            <person name="Hayes R."/>
            <person name="Myburg A."/>
            <person name="Tuskan G."/>
            <person name="Grattapaglia D."/>
            <person name="Rokhsar D.S."/>
        </authorList>
    </citation>
    <scope>NUCLEOTIDE SEQUENCE</scope>
    <source>
        <tissue evidence="21">Leaf extractions</tissue>
    </source>
</reference>
<comment type="similarity">
    <text evidence="13">Belongs to the protein kinase superfamily. Ser/Thr protein kinase family.</text>
</comment>
<keyword evidence="1 13" id="KW-0723">Serine/threonine-protein kinase</keyword>
<dbReference type="PANTHER" id="PTHR32444:SF235">
    <property type="entry name" value="OS01G0783900 PROTEIN"/>
    <property type="match status" value="1"/>
</dbReference>
<feature type="signal peptide" evidence="16">
    <location>
        <begin position="1"/>
        <end position="21"/>
    </location>
</feature>
<evidence type="ECO:0000256" key="16">
    <source>
        <dbReference type="SAM" id="SignalP"/>
    </source>
</evidence>
<dbReference type="InParanoid" id="A0A059BVD2"/>
<feature type="domain" description="Apple" evidence="20">
    <location>
        <begin position="342"/>
        <end position="422"/>
    </location>
</feature>
<evidence type="ECO:0000256" key="9">
    <source>
        <dbReference type="ARBA" id="ARBA00023170"/>
    </source>
</evidence>
<evidence type="ECO:0000256" key="11">
    <source>
        <dbReference type="ARBA" id="ARBA00047899"/>
    </source>
</evidence>
<dbReference type="GO" id="GO:0106310">
    <property type="term" value="F:protein serine kinase activity"/>
    <property type="evidence" value="ECO:0007669"/>
    <property type="project" value="RHEA"/>
</dbReference>
<evidence type="ECO:0000256" key="2">
    <source>
        <dbReference type="ARBA" id="ARBA00022553"/>
    </source>
</evidence>
<dbReference type="PROSITE" id="PS50948">
    <property type="entry name" value="PAN"/>
    <property type="match status" value="1"/>
</dbReference>
<comment type="catalytic activity">
    <reaction evidence="12 13">
        <text>L-seryl-[protein] + ATP = O-phospho-L-seryl-[protein] + ADP + H(+)</text>
        <dbReference type="Rhea" id="RHEA:17989"/>
        <dbReference type="Rhea" id="RHEA-COMP:9863"/>
        <dbReference type="Rhea" id="RHEA-COMP:11604"/>
        <dbReference type="ChEBI" id="CHEBI:15378"/>
        <dbReference type="ChEBI" id="CHEBI:29999"/>
        <dbReference type="ChEBI" id="CHEBI:30616"/>
        <dbReference type="ChEBI" id="CHEBI:83421"/>
        <dbReference type="ChEBI" id="CHEBI:456216"/>
        <dbReference type="EC" id="2.7.11.1"/>
    </reaction>
</comment>
<sequence>MRTVLSFFMIFLFYASSPYVAQVSEALDSITANQSIQDGGSLVSAGGTFELGFFSTGLPSRRYLGIWYKKVATMTVVWVANRVTPLADSVGTLKVTGSGSLVLLNANGSEIWSSNSSTDARNPVAQLLDSGNLVVKDVDGTGSGFLLWQSFDYPTDTLLAGMKMGRNRTTGFERYLTSWKSIDDPSPGNFTYKIDPNGFPQSLLRQGSVVKFRSGPWNGVRYSGMPNLDPNPYYSYEFVLDDDEIYYHFELLDSSFISRLVLSSNGIVQRFTWIDRTQGWTLYLTVPIDNCDTYALCGAYSSCKIDESPVCRCLTGFTPRYSQEWDILDWSHGCVRKTPLDCGKDIFVKYPGVKLPDTGNSWFNKTMDLQECKEICKKNCSCMAYSTLDIRGGGTGCLQWFGELIDIRELNQNGQDLYIRMAASESEYRQEFAEIQREKWSRDFDKSLKEVLYLYYLVLTLDLYAVLLVLDLLQSKQTKQKLFISLAVSFGVVSLCLVLTFCILQNKRKKMKHLKGEDGIFESGDNSECQKEDLELPVFDLGTVAIATNNFSEENKLGEGGFGPVYKGVLEDGQEIAVKKLSRYSRQGLHEFKNEVLFISKLQHRNLVKLLGCCIQEEVLLIYEFMPNNSLDSCLFDQNQRKLLEWSTRFGIISGIARGLLYLHQDSRLRIIHRDLKAGNILLDNEMNPKISDFGSAKCFVGNETEANTLRVVGTYGYMSPEYAIDGVFSIKSDVFSYGVLVLETVSGKRNRGFCHPDHCHNLVGHAWRLFTEDRSMELVDELVESYNTAEVLRSIHVALLCVQQCPEDRPSMSALILMLGSDNELPLPKEPGFYNERKLLPENTFGHLVHSPNEVTMTSLSPR</sequence>
<feature type="domain" description="Protein kinase" evidence="17">
    <location>
        <begin position="551"/>
        <end position="834"/>
    </location>
</feature>
<keyword evidence="8" id="KW-1015">Disulfide bond</keyword>
<keyword evidence="7 13" id="KW-0067">ATP-binding</keyword>
<gene>
    <name evidence="21" type="ORF">EUGRSUZ_F03370</name>
</gene>
<evidence type="ECO:0000259" key="18">
    <source>
        <dbReference type="PROSITE" id="PS50026"/>
    </source>
</evidence>
<dbReference type="PROSITE" id="PS00108">
    <property type="entry name" value="PROTEIN_KINASE_ST"/>
    <property type="match status" value="1"/>
</dbReference>
<evidence type="ECO:0000256" key="6">
    <source>
        <dbReference type="ARBA" id="ARBA00022777"/>
    </source>
</evidence>
<dbReference type="EC" id="2.7.11.1" evidence="13"/>
<evidence type="ECO:0000256" key="7">
    <source>
        <dbReference type="ARBA" id="ARBA00022840"/>
    </source>
</evidence>
<dbReference type="SUPFAM" id="SSF51110">
    <property type="entry name" value="alpha-D-mannose-specific plant lectins"/>
    <property type="match status" value="1"/>
</dbReference>
<dbReference type="FunFam" id="3.50.4.10:FF:000002">
    <property type="entry name" value="G-type lectin S-receptor-like serine/threonine-protein kinase"/>
    <property type="match status" value="1"/>
</dbReference>
<dbReference type="PANTHER" id="PTHR32444">
    <property type="entry name" value="BULB-TYPE LECTIN DOMAIN-CONTAINING PROTEIN"/>
    <property type="match status" value="1"/>
</dbReference>
<dbReference type="SMART" id="SM00108">
    <property type="entry name" value="B_lectin"/>
    <property type="match status" value="1"/>
</dbReference>
<dbReference type="PROSITE" id="PS50026">
    <property type="entry name" value="EGF_3"/>
    <property type="match status" value="1"/>
</dbReference>
<keyword evidence="3 13" id="KW-0808">Transferase</keyword>
<dbReference type="SUPFAM" id="SSF56112">
    <property type="entry name" value="Protein kinase-like (PK-like)"/>
    <property type="match status" value="1"/>
</dbReference>
<dbReference type="AlphaFoldDB" id="A0A059BVD2"/>
<evidence type="ECO:0000256" key="15">
    <source>
        <dbReference type="SAM" id="Phobius"/>
    </source>
</evidence>
<comment type="catalytic activity">
    <reaction evidence="11 13">
        <text>L-threonyl-[protein] + ATP = O-phospho-L-threonyl-[protein] + ADP + H(+)</text>
        <dbReference type="Rhea" id="RHEA:46608"/>
        <dbReference type="Rhea" id="RHEA-COMP:11060"/>
        <dbReference type="Rhea" id="RHEA-COMP:11605"/>
        <dbReference type="ChEBI" id="CHEBI:15378"/>
        <dbReference type="ChEBI" id="CHEBI:30013"/>
        <dbReference type="ChEBI" id="CHEBI:30616"/>
        <dbReference type="ChEBI" id="CHEBI:61977"/>
        <dbReference type="ChEBI" id="CHEBI:456216"/>
        <dbReference type="EC" id="2.7.11.1"/>
    </reaction>
</comment>
<evidence type="ECO:0000259" key="17">
    <source>
        <dbReference type="PROSITE" id="PS50011"/>
    </source>
</evidence>
<keyword evidence="15" id="KW-0472">Membrane</keyword>
<dbReference type="CDD" id="cd00028">
    <property type="entry name" value="B_lectin"/>
    <property type="match status" value="1"/>
</dbReference>
<dbReference type="eggNOG" id="ENOG502QSMT">
    <property type="taxonomic scope" value="Eukaryota"/>
</dbReference>
<keyword evidence="5 13" id="KW-0547">Nucleotide-binding</keyword>
<dbReference type="GO" id="GO:0048544">
    <property type="term" value="P:recognition of pollen"/>
    <property type="evidence" value="ECO:0007669"/>
    <property type="project" value="InterPro"/>
</dbReference>
<dbReference type="Pfam" id="PF00954">
    <property type="entry name" value="S_locus_glycop"/>
    <property type="match status" value="1"/>
</dbReference>
<keyword evidence="10" id="KW-0325">Glycoprotein</keyword>
<dbReference type="CDD" id="cd01098">
    <property type="entry name" value="PAN_AP_plant"/>
    <property type="match status" value="1"/>
</dbReference>
<keyword evidence="15" id="KW-0812">Transmembrane</keyword>
<evidence type="ECO:0000256" key="1">
    <source>
        <dbReference type="ARBA" id="ARBA00022527"/>
    </source>
</evidence>